<dbReference type="EMBL" id="MT479166">
    <property type="protein sequence ID" value="QPF23671.1"/>
    <property type="molecule type" value="Genomic_DNA"/>
</dbReference>
<evidence type="ECO:0000313" key="1">
    <source>
        <dbReference type="EMBL" id="QPF23671.1"/>
    </source>
</evidence>
<dbReference type="AlphaFoldDB" id="A0A7S9A2I8"/>
<accession>A0A7S9A2I8</accession>
<name>A0A7S9A2I8_TRACO</name>
<gene>
    <name evidence="1" type="primary">orf105</name>
</gene>
<reference evidence="1" key="1">
    <citation type="journal article" name="Sci. Rep.">
        <title>Comparative mitochondrial genome analysis reveals intron dynamics and gene rearrangements in two Trametes species.</title>
        <authorList>
            <person name="Chen C."/>
            <person name="Li Q."/>
            <person name="Fu R."/>
            <person name="Wang J."/>
            <person name="Deng G."/>
            <person name="Chen X."/>
            <person name="Lu D."/>
        </authorList>
    </citation>
    <scope>NUCLEOTIDE SEQUENCE</scope>
</reference>
<keyword evidence="1" id="KW-0496">Mitochondrion</keyword>
<geneLocation type="mitochondrion" evidence="1"/>
<sequence length="105" mass="11915">MIDQKLDSPIDKDNAVKSSLEYIRERIDTKSEESVTIEPKQLEDIKTNVEIVSNKGQILMDKLNDLTPKEKVESLKDMLGAAKRLSEILDSLYKGGNKFISDFNL</sequence>
<dbReference type="RefSeq" id="YP_010044430.1">
    <property type="nucleotide sequence ID" value="NC_054272.1"/>
</dbReference>
<organism evidence="1">
    <name type="scientific">Trametes coccinea</name>
    <name type="common">Orange bracket</name>
    <name type="synonym">Pycnoporus coccineus</name>
    <dbReference type="NCBI Taxonomy" id="158605"/>
    <lineage>
        <taxon>Eukaryota</taxon>
        <taxon>Fungi</taxon>
        <taxon>Dikarya</taxon>
        <taxon>Basidiomycota</taxon>
        <taxon>Agaricomycotina</taxon>
        <taxon>Agaricomycetes</taxon>
        <taxon>Polyporales</taxon>
        <taxon>Polyporaceae</taxon>
        <taxon>Trametes</taxon>
    </lineage>
</organism>
<proteinExistence type="predicted"/>
<protein>
    <submittedName>
        <fullName evidence="1">Uncharacterized protein</fullName>
    </submittedName>
</protein>
<dbReference type="GeneID" id="63653058"/>